<evidence type="ECO:0000313" key="3">
    <source>
        <dbReference type="Proteomes" id="UP000070720"/>
    </source>
</evidence>
<accession>A0A0E0S077</accession>
<keyword evidence="3" id="KW-1185">Reference proteome</keyword>
<protein>
    <submittedName>
        <fullName evidence="1">Chromosome 2, complete genome</fullName>
    </submittedName>
</protein>
<dbReference type="EMBL" id="HG970333">
    <property type="protein sequence ID" value="CEF76902.1"/>
    <property type="molecule type" value="Genomic_DNA"/>
</dbReference>
<dbReference type="AlphaFoldDB" id="A0A098DEP5"/>
<evidence type="ECO:0000313" key="1">
    <source>
        <dbReference type="EMBL" id="CEF76902.1"/>
    </source>
</evidence>
<reference evidence="1 3" key="3">
    <citation type="journal article" date="2015" name="BMC Genomics">
        <title>The completed genome sequence of the pathogenic ascomycete fungus Fusarium graminearum.</title>
        <authorList>
            <person name="King R."/>
            <person name="Urban M."/>
            <person name="Hammond-Kosack M.C."/>
            <person name="Hassani-Pak K."/>
            <person name="Hammond-Kosack K.E."/>
        </authorList>
    </citation>
    <scope>NUCLEOTIDE SEQUENCE [LARGE SCALE GENOMIC DNA]</scope>
    <source>
        <strain evidence="3">ATCC MYA-4620 / CBS 123657 / FGSC 9075 / NRRL 31084 / PH-1</strain>
        <strain evidence="1">PH-1</strain>
    </source>
</reference>
<accession>A0A098DEP5</accession>
<dbReference type="EnsemblFungi" id="CEF76902">
    <property type="protein sequence ID" value="CEF76902"/>
    <property type="gene ID" value="FGRRES_15492"/>
</dbReference>
<gene>
    <name evidence="1" type="ORF">FGRAMPH1_01T10197</name>
</gene>
<organism evidence="1 3">
    <name type="scientific">Gibberella zeae (strain ATCC MYA-4620 / CBS 123657 / FGSC 9075 / NRRL 31084 / PH-1)</name>
    <name type="common">Wheat head blight fungus</name>
    <name type="synonym">Fusarium graminearum</name>
    <dbReference type="NCBI Taxonomy" id="229533"/>
    <lineage>
        <taxon>Eukaryota</taxon>
        <taxon>Fungi</taxon>
        <taxon>Dikarya</taxon>
        <taxon>Ascomycota</taxon>
        <taxon>Pezizomycotina</taxon>
        <taxon>Sordariomycetes</taxon>
        <taxon>Hypocreomycetidae</taxon>
        <taxon>Hypocreales</taxon>
        <taxon>Nectriaceae</taxon>
        <taxon>Fusarium</taxon>
    </lineage>
</organism>
<dbReference type="VEuPathDB" id="FungiDB:FGRAMPH1_01G10197"/>
<sequence length="53" mass="5678">MTKAMAILCDVAHFAPGALIMNRANKGVYPDVVSSHESKVNMSLCRMGARQVG</sequence>
<dbReference type="InParanoid" id="A0A098DEP5"/>
<proteinExistence type="predicted"/>
<reference evidence="2 3" key="2">
    <citation type="journal article" date="2010" name="Nature">
        <title>Comparative genomics reveals mobile pathogenicity chromosomes in Fusarium.</title>
        <authorList>
            <person name="Ma L.J."/>
            <person name="van der Does H.C."/>
            <person name="Borkovich K.A."/>
            <person name="Coleman J.J."/>
            <person name="Daboussi M.J."/>
            <person name="Di Pietro A."/>
            <person name="Dufresne M."/>
            <person name="Freitag M."/>
            <person name="Grabherr M."/>
            <person name="Henrissat B."/>
            <person name="Houterman P.M."/>
            <person name="Kang S."/>
            <person name="Shim W.B."/>
            <person name="Woloshuk C."/>
            <person name="Xie X."/>
            <person name="Xu J.R."/>
            <person name="Antoniw J."/>
            <person name="Baker S.E."/>
            <person name="Bluhm B.H."/>
            <person name="Breakspear A."/>
            <person name="Brown D.W."/>
            <person name="Butchko R.A."/>
            <person name="Chapman S."/>
            <person name="Coulson R."/>
            <person name="Coutinho P.M."/>
            <person name="Danchin E.G."/>
            <person name="Diener A."/>
            <person name="Gale L.R."/>
            <person name="Gardiner D.M."/>
            <person name="Goff S."/>
            <person name="Hammond-Kosack K.E."/>
            <person name="Hilburn K."/>
            <person name="Hua-Van A."/>
            <person name="Jonkers W."/>
            <person name="Kazan K."/>
            <person name="Kodira C.D."/>
            <person name="Koehrsen M."/>
            <person name="Kumar L."/>
            <person name="Lee Y.H."/>
            <person name="Li L."/>
            <person name="Manners J.M."/>
            <person name="Miranda-Saavedra D."/>
            <person name="Mukherjee M."/>
            <person name="Park G."/>
            <person name="Park J."/>
            <person name="Park S.Y."/>
            <person name="Proctor R.H."/>
            <person name="Regev A."/>
            <person name="Ruiz-Roldan M.C."/>
            <person name="Sain D."/>
            <person name="Sakthikumar S."/>
            <person name="Sykes S."/>
            <person name="Schwartz D.C."/>
            <person name="Turgeon B.G."/>
            <person name="Wapinski I."/>
            <person name="Yoder O."/>
            <person name="Young S."/>
            <person name="Zeng Q."/>
            <person name="Zhou S."/>
            <person name="Galagan J."/>
            <person name="Cuomo C.A."/>
            <person name="Kistler H.C."/>
            <person name="Rep M."/>
        </authorList>
    </citation>
    <scope>GENOME REANNOTATION</scope>
    <source>
        <strain evidence="3">ATCC MYA-4620 / CBS 123657 / FGSC 9075 / NRRL 31084 / PH-1</strain>
        <strain evidence="2">PH-1 / ATCC MYA-4620 / FGSC 9075 / NRRL 31084</strain>
    </source>
</reference>
<evidence type="ECO:0000313" key="2">
    <source>
        <dbReference type="EnsemblFungi" id="CEF76902"/>
    </source>
</evidence>
<reference evidence="2 3" key="1">
    <citation type="journal article" date="2007" name="Science">
        <title>The Fusarium graminearum genome reveals a link between localized polymorphism and pathogen specialization.</title>
        <authorList>
            <person name="Cuomo C.A."/>
            <person name="Gueldener U."/>
            <person name="Xu J.-R."/>
            <person name="Trail F."/>
            <person name="Turgeon B.G."/>
            <person name="Di Pietro A."/>
            <person name="Walton J.D."/>
            <person name="Ma L.-J."/>
            <person name="Baker S.E."/>
            <person name="Rep M."/>
            <person name="Adam G."/>
            <person name="Antoniw J."/>
            <person name="Baldwin T."/>
            <person name="Calvo S.E."/>
            <person name="Chang Y.-L."/>
            <person name="DeCaprio D."/>
            <person name="Gale L.R."/>
            <person name="Gnerre S."/>
            <person name="Goswami R.S."/>
            <person name="Hammond-Kosack K."/>
            <person name="Harris L.J."/>
            <person name="Hilburn K."/>
            <person name="Kennell J.C."/>
            <person name="Kroken S."/>
            <person name="Magnuson J.K."/>
            <person name="Mannhaupt G."/>
            <person name="Mauceli E.W."/>
            <person name="Mewes H.-W."/>
            <person name="Mitterbauer R."/>
            <person name="Muehlbauer G."/>
            <person name="Muensterkoetter M."/>
            <person name="Nelson D."/>
            <person name="O'Donnell K."/>
            <person name="Ouellet T."/>
            <person name="Qi W."/>
            <person name="Quesneville H."/>
            <person name="Roncero M.I.G."/>
            <person name="Seong K.-Y."/>
            <person name="Tetko I.V."/>
            <person name="Urban M."/>
            <person name="Waalwijk C."/>
            <person name="Ward T.J."/>
            <person name="Yao J."/>
            <person name="Birren B.W."/>
            <person name="Kistler H.C."/>
        </authorList>
    </citation>
    <scope>NUCLEOTIDE SEQUENCE [LARGE SCALE GENOMIC DNA]</scope>
    <source>
        <strain evidence="3">ATCC MYA-4620 / CBS 123657 / FGSC 9075 / NRRL 31084 / PH-1</strain>
        <strain evidence="2">PH-1 / ATCC MYA-4620 / FGSC 9075 / NRRL 31084</strain>
    </source>
</reference>
<dbReference type="Proteomes" id="UP000070720">
    <property type="component" value="Chromosome 2"/>
</dbReference>
<reference evidence="2" key="4">
    <citation type="submission" date="2017-01" db="UniProtKB">
        <authorList>
            <consortium name="EnsemblFungi"/>
        </authorList>
    </citation>
    <scope>IDENTIFICATION</scope>
    <source>
        <strain evidence="2">PH-1 / ATCC MYA-4620 / FGSC 9075 / NRRL 31084</strain>
    </source>
</reference>
<name>A0A098DEP5_GIBZE</name>